<dbReference type="PROSITE" id="PS50112">
    <property type="entry name" value="PAS"/>
    <property type="match status" value="1"/>
</dbReference>
<comment type="caution">
    <text evidence="5">The sequence shown here is derived from an EMBL/GenBank/DDBJ whole genome shotgun (WGS) entry which is preliminary data.</text>
</comment>
<dbReference type="PATRIC" id="fig|1549748.8.peg.995"/>
<dbReference type="SUPFAM" id="SSF55785">
    <property type="entry name" value="PYP-like sensor domain (PAS domain)"/>
    <property type="match status" value="2"/>
</dbReference>
<gene>
    <name evidence="5" type="ORF">WH95_02125</name>
</gene>
<protein>
    <submittedName>
        <fullName evidence="5">Chemotaxis protein</fullName>
    </submittedName>
</protein>
<feature type="domain" description="PAS" evidence="3">
    <location>
        <begin position="1"/>
        <end position="44"/>
    </location>
</feature>
<dbReference type="Gene3D" id="1.10.287.950">
    <property type="entry name" value="Methyl-accepting chemotaxis protein"/>
    <property type="match status" value="1"/>
</dbReference>
<name>A0A0M2RDE0_9PROT</name>
<feature type="domain" description="PAC" evidence="4">
    <location>
        <begin position="195"/>
        <end position="247"/>
    </location>
</feature>
<dbReference type="SMART" id="SM00086">
    <property type="entry name" value="PAC"/>
    <property type="match status" value="2"/>
</dbReference>
<dbReference type="InterPro" id="IPR013655">
    <property type="entry name" value="PAS_fold_3"/>
</dbReference>
<keyword evidence="6" id="KW-1185">Reference proteome</keyword>
<evidence type="ECO:0000313" key="6">
    <source>
        <dbReference type="Proteomes" id="UP000034491"/>
    </source>
</evidence>
<feature type="domain" description="Methyl-accepting transducer" evidence="2">
    <location>
        <begin position="248"/>
        <end position="477"/>
    </location>
</feature>
<dbReference type="PANTHER" id="PTHR24422:SF10">
    <property type="entry name" value="CHEMOTAXIS PROTEIN METHYLTRANSFERASE 2"/>
    <property type="match status" value="1"/>
</dbReference>
<dbReference type="SMART" id="SM00283">
    <property type="entry name" value="MA"/>
    <property type="match status" value="1"/>
</dbReference>
<dbReference type="GO" id="GO:0016020">
    <property type="term" value="C:membrane"/>
    <property type="evidence" value="ECO:0007669"/>
    <property type="project" value="InterPro"/>
</dbReference>
<dbReference type="PRINTS" id="PR00260">
    <property type="entry name" value="CHEMTRNSDUCR"/>
</dbReference>
<dbReference type="PANTHER" id="PTHR24422">
    <property type="entry name" value="CHEMOTAXIS PROTEIN METHYLTRANSFERASE"/>
    <property type="match status" value="1"/>
</dbReference>
<dbReference type="STRING" id="1549748.WH95_02125"/>
<dbReference type="InterPro" id="IPR000700">
    <property type="entry name" value="PAS-assoc_C"/>
</dbReference>
<dbReference type="InterPro" id="IPR035965">
    <property type="entry name" value="PAS-like_dom_sf"/>
</dbReference>
<dbReference type="AlphaFoldDB" id="A0A0M2RDE0"/>
<dbReference type="PROSITE" id="PS50111">
    <property type="entry name" value="CHEMOTAXIS_TRANSDUC_2"/>
    <property type="match status" value="1"/>
</dbReference>
<sequence length="487" mass="52602">MNLILSALNRSQAVIQFEPDGTIITANKNFLAAMGYTLEEIKGKHHSMFVEEEYKNSQEYRDFWKNLGKGEFQSAEYKRLGKGGKEIWIQASYNPMMNASGKVVKVVKYATDITAQTIQNADYQGQIDAIGKSQAVISFHLDGTIIDANQNFLDAVGYKLDEIQGQHHSIFVEPEYKESKEYADFWNRLRNGEFQTAEYKRFGKGGKEIWIQATYNPIFAPDGKPFKVVKFATDITQQVINREKATKVSEIVDENLGNILQTVVAVNNQSSSAAQASNETLQMVESIASASEEFQASVAEIARSMTASQDDVRKAIEEAHIADDLTNKLTEQALSMDSVVSVIQDVAGQINLLALNATIESARAGEAGKGFAVVASEVKALANQVGSATEKISSEISSMQSICSSVVENLTSIRGAVESVEGSVTSVSGAIEEQTAASGEISANIQTAATAVNSVNNNLDSISSAVQTVENNVSAVSTAIAEQSASI</sequence>
<dbReference type="NCBIfam" id="TIGR00229">
    <property type="entry name" value="sensory_box"/>
    <property type="match status" value="2"/>
</dbReference>
<dbReference type="PROSITE" id="PS50113">
    <property type="entry name" value="PAC"/>
    <property type="match status" value="2"/>
</dbReference>
<feature type="domain" description="PAC" evidence="4">
    <location>
        <begin position="73"/>
        <end position="125"/>
    </location>
</feature>
<dbReference type="EMBL" id="LANI01000002">
    <property type="protein sequence ID" value="KKJ78474.1"/>
    <property type="molecule type" value="Genomic_DNA"/>
</dbReference>
<dbReference type="GO" id="GO:0004888">
    <property type="term" value="F:transmembrane signaling receptor activity"/>
    <property type="evidence" value="ECO:0007669"/>
    <property type="project" value="InterPro"/>
</dbReference>
<dbReference type="Gene3D" id="3.30.450.20">
    <property type="entry name" value="PAS domain"/>
    <property type="match status" value="2"/>
</dbReference>
<evidence type="ECO:0000259" key="3">
    <source>
        <dbReference type="PROSITE" id="PS50112"/>
    </source>
</evidence>
<dbReference type="GO" id="GO:0007165">
    <property type="term" value="P:signal transduction"/>
    <property type="evidence" value="ECO:0007669"/>
    <property type="project" value="UniProtKB-KW"/>
</dbReference>
<keyword evidence="1" id="KW-0807">Transducer</keyword>
<dbReference type="GO" id="GO:0006935">
    <property type="term" value="P:chemotaxis"/>
    <property type="evidence" value="ECO:0007669"/>
    <property type="project" value="InterPro"/>
</dbReference>
<evidence type="ECO:0000259" key="4">
    <source>
        <dbReference type="PROSITE" id="PS50113"/>
    </source>
</evidence>
<dbReference type="Pfam" id="PF08447">
    <property type="entry name" value="PAS_3"/>
    <property type="match status" value="2"/>
</dbReference>
<reference evidence="5 6" key="1">
    <citation type="submission" date="2015-03" db="EMBL/GenBank/DDBJ databases">
        <title>Genome sequence of Kiloniella sp. P1-1, isolated from the gut microflora of Pacific white shrimp, Penaeus vannamei.</title>
        <authorList>
            <person name="Shao Z."/>
            <person name="Wang L."/>
            <person name="Li X."/>
        </authorList>
    </citation>
    <scope>NUCLEOTIDE SEQUENCE [LARGE SCALE GENOMIC DNA]</scope>
    <source>
        <strain evidence="5 6">P1-1</strain>
    </source>
</reference>
<dbReference type="InterPro" id="IPR001610">
    <property type="entry name" value="PAC"/>
</dbReference>
<proteinExistence type="predicted"/>
<dbReference type="Pfam" id="PF00015">
    <property type="entry name" value="MCPsignal"/>
    <property type="match status" value="1"/>
</dbReference>
<dbReference type="CDD" id="cd00130">
    <property type="entry name" value="PAS"/>
    <property type="match status" value="2"/>
</dbReference>
<organism evidence="5 6">
    <name type="scientific">Kiloniella litopenaei</name>
    <dbReference type="NCBI Taxonomy" id="1549748"/>
    <lineage>
        <taxon>Bacteria</taxon>
        <taxon>Pseudomonadati</taxon>
        <taxon>Pseudomonadota</taxon>
        <taxon>Alphaproteobacteria</taxon>
        <taxon>Rhodospirillales</taxon>
        <taxon>Kiloniellaceae</taxon>
        <taxon>Kiloniella</taxon>
    </lineage>
</organism>
<dbReference type="SMART" id="SM00091">
    <property type="entry name" value="PAS"/>
    <property type="match status" value="2"/>
</dbReference>
<dbReference type="Proteomes" id="UP000034491">
    <property type="component" value="Unassembled WGS sequence"/>
</dbReference>
<dbReference type="InterPro" id="IPR004089">
    <property type="entry name" value="MCPsignal_dom"/>
</dbReference>
<dbReference type="InterPro" id="IPR000014">
    <property type="entry name" value="PAS"/>
</dbReference>
<dbReference type="InterPro" id="IPR004090">
    <property type="entry name" value="Chemotax_Me-accpt_rcpt"/>
</dbReference>
<dbReference type="SUPFAM" id="SSF58104">
    <property type="entry name" value="Methyl-accepting chemotaxis protein (MCP) signaling domain"/>
    <property type="match status" value="1"/>
</dbReference>
<accession>A0A0M2RDE0</accession>
<evidence type="ECO:0000313" key="5">
    <source>
        <dbReference type="EMBL" id="KKJ78474.1"/>
    </source>
</evidence>
<dbReference type="InterPro" id="IPR050903">
    <property type="entry name" value="Bact_Chemotaxis_MeTrfase"/>
</dbReference>
<evidence type="ECO:0000256" key="1">
    <source>
        <dbReference type="PROSITE-ProRule" id="PRU00284"/>
    </source>
</evidence>
<evidence type="ECO:0000259" key="2">
    <source>
        <dbReference type="PROSITE" id="PS50111"/>
    </source>
</evidence>